<organism evidence="7">
    <name type="scientific">marine metagenome</name>
    <dbReference type="NCBI Taxonomy" id="408172"/>
    <lineage>
        <taxon>unclassified sequences</taxon>
        <taxon>metagenomes</taxon>
        <taxon>ecological metagenomes</taxon>
    </lineage>
</organism>
<dbReference type="SUPFAM" id="SSF52283">
    <property type="entry name" value="Formate/glycerate dehydrogenase catalytic domain-like"/>
    <property type="match status" value="1"/>
</dbReference>
<evidence type="ECO:0000256" key="4">
    <source>
        <dbReference type="ARBA" id="ARBA00023027"/>
    </source>
</evidence>
<evidence type="ECO:0000256" key="1">
    <source>
        <dbReference type="ARBA" id="ARBA00012943"/>
    </source>
</evidence>
<protein>
    <recommendedName>
        <fullName evidence="1">proton-translocating NAD(P)(+) transhydrogenase</fullName>
        <ecNumber evidence="1">7.1.1.1</ecNumber>
    </recommendedName>
</protein>
<reference evidence="7" key="1">
    <citation type="submission" date="2018-05" db="EMBL/GenBank/DDBJ databases">
        <authorList>
            <person name="Lanie J.A."/>
            <person name="Ng W.-L."/>
            <person name="Kazmierczak K.M."/>
            <person name="Andrzejewski T.M."/>
            <person name="Davidsen T.M."/>
            <person name="Wayne K.J."/>
            <person name="Tettelin H."/>
            <person name="Glass J.I."/>
            <person name="Rusch D."/>
            <person name="Podicherti R."/>
            <person name="Tsui H.-C.T."/>
            <person name="Winkler M.E."/>
        </authorList>
    </citation>
    <scope>NUCLEOTIDE SEQUENCE</scope>
</reference>
<accession>A0A381P3T7</accession>
<dbReference type="AlphaFoldDB" id="A0A381P3T7"/>
<evidence type="ECO:0000313" key="7">
    <source>
        <dbReference type="EMBL" id="SUZ60888.1"/>
    </source>
</evidence>
<evidence type="ECO:0000256" key="2">
    <source>
        <dbReference type="ARBA" id="ARBA00022857"/>
    </source>
</evidence>
<dbReference type="GO" id="GO:0006740">
    <property type="term" value="P:NADPH regeneration"/>
    <property type="evidence" value="ECO:0007669"/>
    <property type="project" value="TreeGrafter"/>
</dbReference>
<sequence>MIIGVLKEIHPGERRVAMAPSVAKQCLKNGDYVFLEQGAGVIANFTDDQYEDCGAEIIESAEKIWEQADVILKIRPPEENLETGKHEADLLRKDACLICLLNPGRNPDLLKRL</sequence>
<dbReference type="InterPro" id="IPR007886">
    <property type="entry name" value="AlaDH/PNT_N"/>
</dbReference>
<gene>
    <name evidence="7" type="ORF">METZ01_LOCUS13742</name>
</gene>
<comment type="catalytic activity">
    <reaction evidence="5">
        <text>NAD(+) + NADPH + H(+)(in) = NADH + NADP(+) + H(+)(out)</text>
        <dbReference type="Rhea" id="RHEA:47992"/>
        <dbReference type="ChEBI" id="CHEBI:15378"/>
        <dbReference type="ChEBI" id="CHEBI:57540"/>
        <dbReference type="ChEBI" id="CHEBI:57783"/>
        <dbReference type="ChEBI" id="CHEBI:57945"/>
        <dbReference type="ChEBI" id="CHEBI:58349"/>
        <dbReference type="EC" id="7.1.1.1"/>
    </reaction>
</comment>
<dbReference type="PANTHER" id="PTHR10160">
    <property type="entry name" value="NAD(P) TRANSHYDROGENASE"/>
    <property type="match status" value="1"/>
</dbReference>
<dbReference type="GO" id="GO:0050661">
    <property type="term" value="F:NADP binding"/>
    <property type="evidence" value="ECO:0007669"/>
    <property type="project" value="TreeGrafter"/>
</dbReference>
<proteinExistence type="predicted"/>
<dbReference type="EC" id="7.1.1.1" evidence="1"/>
<evidence type="ECO:0000256" key="5">
    <source>
        <dbReference type="ARBA" id="ARBA00048202"/>
    </source>
</evidence>
<feature type="non-terminal residue" evidence="7">
    <location>
        <position position="113"/>
    </location>
</feature>
<dbReference type="SMART" id="SM01003">
    <property type="entry name" value="AlaDh_PNT_N"/>
    <property type="match status" value="1"/>
</dbReference>
<dbReference type="Pfam" id="PF05222">
    <property type="entry name" value="AlaDh_PNT_N"/>
    <property type="match status" value="1"/>
</dbReference>
<dbReference type="PANTHER" id="PTHR10160:SF19">
    <property type="entry name" value="PROTON-TRANSLOCATING NAD(P)(+) TRANSHYDROGENASE"/>
    <property type="match status" value="1"/>
</dbReference>
<name>A0A381P3T7_9ZZZZ</name>
<keyword evidence="2" id="KW-0521">NADP</keyword>
<dbReference type="GO" id="GO:0008750">
    <property type="term" value="F:proton-translocating NAD(P)+ transhydrogenase activity"/>
    <property type="evidence" value="ECO:0007669"/>
    <property type="project" value="UniProtKB-EC"/>
</dbReference>
<keyword evidence="3" id="KW-1278">Translocase</keyword>
<dbReference type="Gene3D" id="3.40.50.720">
    <property type="entry name" value="NAD(P)-binding Rossmann-like Domain"/>
    <property type="match status" value="1"/>
</dbReference>
<evidence type="ECO:0000256" key="3">
    <source>
        <dbReference type="ARBA" id="ARBA00022967"/>
    </source>
</evidence>
<feature type="domain" description="Alanine dehydrogenase/pyridine nucleotide transhydrogenase N-terminal" evidence="6">
    <location>
        <begin position="4"/>
        <end position="113"/>
    </location>
</feature>
<dbReference type="EMBL" id="UINC01000771">
    <property type="protein sequence ID" value="SUZ60888.1"/>
    <property type="molecule type" value="Genomic_DNA"/>
</dbReference>
<keyword evidence="4" id="KW-0520">NAD</keyword>
<evidence type="ECO:0000259" key="6">
    <source>
        <dbReference type="SMART" id="SM01003"/>
    </source>
</evidence>